<name>A0ABU1AJ25_9BACT</name>
<dbReference type="InterPro" id="IPR036736">
    <property type="entry name" value="ACP-like_sf"/>
</dbReference>
<gene>
    <name evidence="1" type="ORF">QEH59_10320</name>
</gene>
<evidence type="ECO:0000313" key="2">
    <source>
        <dbReference type="Proteomes" id="UP001243717"/>
    </source>
</evidence>
<dbReference type="Gene3D" id="1.10.1200.10">
    <property type="entry name" value="ACP-like"/>
    <property type="match status" value="1"/>
</dbReference>
<dbReference type="EMBL" id="JARXIC010000015">
    <property type="protein sequence ID" value="MDQ8194822.1"/>
    <property type="molecule type" value="Genomic_DNA"/>
</dbReference>
<organism evidence="1 2">
    <name type="scientific">Thalassobacterium sedimentorum</name>
    <dbReference type="NCBI Taxonomy" id="3041258"/>
    <lineage>
        <taxon>Bacteria</taxon>
        <taxon>Pseudomonadati</taxon>
        <taxon>Verrucomicrobiota</taxon>
        <taxon>Opitutia</taxon>
        <taxon>Puniceicoccales</taxon>
        <taxon>Coraliomargaritaceae</taxon>
        <taxon>Thalassobacterium</taxon>
    </lineage>
</organism>
<comment type="caution">
    <text evidence="1">The sequence shown here is derived from an EMBL/GenBank/DDBJ whole genome shotgun (WGS) entry which is preliminary data.</text>
</comment>
<evidence type="ECO:0008006" key="3">
    <source>
        <dbReference type="Google" id="ProtNLM"/>
    </source>
</evidence>
<dbReference type="RefSeq" id="WP_308985289.1">
    <property type="nucleotide sequence ID" value="NZ_JARXIC010000015.1"/>
</dbReference>
<protein>
    <recommendedName>
        <fullName evidence="3">Carrier domain-containing protein</fullName>
    </recommendedName>
</protein>
<accession>A0ABU1AJ25</accession>
<sequence length="106" mass="11791">MATNREQVLQIILETLHELGEDLELPELLTADENTRLFGARSALDSMNLVNFIAEVEERVSEDIGVDILLANQNAMSMTHSPFRKVASCTDYALTLINKEEQAAEA</sequence>
<proteinExistence type="predicted"/>
<evidence type="ECO:0000313" key="1">
    <source>
        <dbReference type="EMBL" id="MDQ8194822.1"/>
    </source>
</evidence>
<dbReference type="Proteomes" id="UP001243717">
    <property type="component" value="Unassembled WGS sequence"/>
</dbReference>
<reference evidence="1 2" key="1">
    <citation type="submission" date="2023-04" db="EMBL/GenBank/DDBJ databases">
        <title>A novel bacteria isolated from coastal sediment.</title>
        <authorList>
            <person name="Liu X.-J."/>
            <person name="Du Z.-J."/>
        </authorList>
    </citation>
    <scope>NUCLEOTIDE SEQUENCE [LARGE SCALE GENOMIC DNA]</scope>
    <source>
        <strain evidence="1 2">SDUM461004</strain>
    </source>
</reference>
<keyword evidence="2" id="KW-1185">Reference proteome</keyword>